<keyword evidence="5" id="KW-0539">Nucleus</keyword>
<evidence type="ECO:0000313" key="9">
    <source>
        <dbReference type="RefSeq" id="XP_033535363.1"/>
    </source>
</evidence>
<feature type="region of interest" description="Disordered" evidence="6">
    <location>
        <begin position="412"/>
        <end position="437"/>
    </location>
</feature>
<name>A0A6G1G6T6_9PEZI</name>
<dbReference type="AlphaFoldDB" id="A0A6G1G6T6"/>
<feature type="region of interest" description="Disordered" evidence="6">
    <location>
        <begin position="101"/>
        <end position="225"/>
    </location>
</feature>
<evidence type="ECO:0000313" key="8">
    <source>
        <dbReference type="Proteomes" id="UP000504638"/>
    </source>
</evidence>
<feature type="compositionally biased region" description="Low complexity" evidence="6">
    <location>
        <begin position="167"/>
        <end position="188"/>
    </location>
</feature>
<dbReference type="RefSeq" id="XP_033535363.1">
    <property type="nucleotide sequence ID" value="XM_033679162.1"/>
</dbReference>
<dbReference type="OrthoDB" id="1232at2759"/>
<keyword evidence="8" id="KW-1185">Reference proteome</keyword>
<dbReference type="GO" id="GO:0005634">
    <property type="term" value="C:nucleus"/>
    <property type="evidence" value="ECO:0007669"/>
    <property type="project" value="UniProtKB-SubCell"/>
</dbReference>
<evidence type="ECO:0000313" key="7">
    <source>
        <dbReference type="EMBL" id="KAF1813732.1"/>
    </source>
</evidence>
<dbReference type="Proteomes" id="UP000504638">
    <property type="component" value="Unplaced"/>
</dbReference>
<keyword evidence="3" id="KW-0805">Transcription regulation</keyword>
<dbReference type="GO" id="GO:0003713">
    <property type="term" value="F:transcription coactivator activity"/>
    <property type="evidence" value="ECO:0007669"/>
    <property type="project" value="TreeGrafter"/>
</dbReference>
<organism evidence="7">
    <name type="scientific">Eremomyces bilateralis CBS 781.70</name>
    <dbReference type="NCBI Taxonomy" id="1392243"/>
    <lineage>
        <taxon>Eukaryota</taxon>
        <taxon>Fungi</taxon>
        <taxon>Dikarya</taxon>
        <taxon>Ascomycota</taxon>
        <taxon>Pezizomycotina</taxon>
        <taxon>Dothideomycetes</taxon>
        <taxon>Dothideomycetes incertae sedis</taxon>
        <taxon>Eremomycetales</taxon>
        <taxon>Eremomycetaceae</taxon>
        <taxon>Eremomyces</taxon>
    </lineage>
</organism>
<protein>
    <recommendedName>
        <fullName evidence="10">Transcriptional regulator Ngg1</fullName>
    </recommendedName>
</protein>
<reference evidence="9" key="2">
    <citation type="submission" date="2020-04" db="EMBL/GenBank/DDBJ databases">
        <authorList>
            <consortium name="NCBI Genome Project"/>
        </authorList>
    </citation>
    <scope>NUCLEOTIDE SEQUENCE</scope>
    <source>
        <strain evidence="9">CBS 781.70</strain>
    </source>
</reference>
<dbReference type="PANTHER" id="PTHR13556">
    <property type="entry name" value="TRANSCRIPTIONAL ADAPTER 3-RELATED"/>
    <property type="match status" value="1"/>
</dbReference>
<feature type="region of interest" description="Disordered" evidence="6">
    <location>
        <begin position="1"/>
        <end position="79"/>
    </location>
</feature>
<reference evidence="7 9" key="1">
    <citation type="submission" date="2020-01" db="EMBL/GenBank/DDBJ databases">
        <authorList>
            <consortium name="DOE Joint Genome Institute"/>
            <person name="Haridas S."/>
            <person name="Albert R."/>
            <person name="Binder M."/>
            <person name="Bloem J."/>
            <person name="Labutti K."/>
            <person name="Salamov A."/>
            <person name="Andreopoulos B."/>
            <person name="Baker S.E."/>
            <person name="Barry K."/>
            <person name="Bills G."/>
            <person name="Bluhm B.H."/>
            <person name="Cannon C."/>
            <person name="Castanera R."/>
            <person name="Culley D.E."/>
            <person name="Daum C."/>
            <person name="Ezra D."/>
            <person name="Gonzalez J.B."/>
            <person name="Henrissat B."/>
            <person name="Kuo A."/>
            <person name="Liang C."/>
            <person name="Lipzen A."/>
            <person name="Lutzoni F."/>
            <person name="Magnuson J."/>
            <person name="Mondo S."/>
            <person name="Nolan M."/>
            <person name="Ohm R."/>
            <person name="Pangilinan J."/>
            <person name="Park H.-J."/>
            <person name="Ramirez L."/>
            <person name="Alfaro M."/>
            <person name="Sun H."/>
            <person name="Tritt A."/>
            <person name="Yoshinaga Y."/>
            <person name="Zwiers L.-H."/>
            <person name="Turgeon B.G."/>
            <person name="Goodwin S.B."/>
            <person name="Spatafora J.W."/>
            <person name="Crous P.W."/>
            <person name="Grigoriev I.V."/>
        </authorList>
    </citation>
    <scope>NUCLEOTIDE SEQUENCE</scope>
    <source>
        <strain evidence="7 9">CBS 781.70</strain>
    </source>
</reference>
<evidence type="ECO:0000256" key="1">
    <source>
        <dbReference type="ARBA" id="ARBA00004123"/>
    </source>
</evidence>
<sequence>MAPTSSKTRGKPHPRSSASRNTTPASASAVSVSIDLPPSSSYFQTNLAPSSAPATVEDILDDGGAGQAPPSAAAIHSMQDEVKSKVVSILNARGETCERLIRELSKKRKERIERNREKERLEREAEERKRKQKQTKKREKDDERPPAVGAHGVTRQDGAEMKAMDTSSSISSPASAAPPSVAATAPRAESIASVISSEDSHQPSPAPAVRQYQTFGPDPSTFPDPTVYHIRDVSPGMTEEEQKEIYCVASYPHDDLHDLTPGTPPDRDFSNAKPATQVSAIAFANYVEPYIRPLTEEDLVFLREKQDRVTPFVMPPRGPRHFRDIWADEDGAMDVDSDDEKLPQNEARGSVNNINDEVAQTDQVSAGPVLARLLQSMRAEGRPSETDKETNGDTNIDDIDFDISAQLAAADSGESLTNGAANGTSSTPANPTLPSSTAFAEISTNPSLKSLPPTKQTYTQLDDRALQELRHIGFIGPDDTPSYDSHFDDEVAARLRLLQSELKTQIIMNAARKARLYELAEESMAMQEFGSISDDLDGQLNQAYLKRNRTMGKGKKNVKRPVGAQGAAAAAAAAGVTRPTVGEPIRALMERRAKWNSIIGPVVNFGRTGVPRESVFDEETIRRLVEREKETWGEGGEEGEA</sequence>
<dbReference type="EMBL" id="ML975154">
    <property type="protein sequence ID" value="KAF1813732.1"/>
    <property type="molecule type" value="Genomic_DNA"/>
</dbReference>
<evidence type="ECO:0000256" key="6">
    <source>
        <dbReference type="SAM" id="MobiDB-lite"/>
    </source>
</evidence>
<evidence type="ECO:0000256" key="5">
    <source>
        <dbReference type="ARBA" id="ARBA00023242"/>
    </source>
</evidence>
<comment type="subcellular location">
    <subcellularLocation>
        <location evidence="1">Nucleus</location>
    </subcellularLocation>
</comment>
<dbReference type="GO" id="GO:0000124">
    <property type="term" value="C:SAGA complex"/>
    <property type="evidence" value="ECO:0007669"/>
    <property type="project" value="TreeGrafter"/>
</dbReference>
<evidence type="ECO:0008006" key="10">
    <source>
        <dbReference type="Google" id="ProtNLM"/>
    </source>
</evidence>
<evidence type="ECO:0000256" key="4">
    <source>
        <dbReference type="ARBA" id="ARBA00023163"/>
    </source>
</evidence>
<reference evidence="9" key="3">
    <citation type="submission" date="2025-04" db="UniProtKB">
        <authorList>
            <consortium name="RefSeq"/>
        </authorList>
    </citation>
    <scope>IDENTIFICATION</scope>
    <source>
        <strain evidence="9">CBS 781.70</strain>
    </source>
</reference>
<dbReference type="InterPro" id="IPR019340">
    <property type="entry name" value="Histone_AcTrfase_su3"/>
</dbReference>
<feature type="compositionally biased region" description="Polar residues" evidence="6">
    <location>
        <begin position="38"/>
        <end position="53"/>
    </location>
</feature>
<evidence type="ECO:0000256" key="2">
    <source>
        <dbReference type="ARBA" id="ARBA00005330"/>
    </source>
</evidence>
<dbReference type="PANTHER" id="PTHR13556:SF2">
    <property type="entry name" value="TRANSCRIPTIONAL ADAPTER 3"/>
    <property type="match status" value="1"/>
</dbReference>
<dbReference type="GeneID" id="54419732"/>
<evidence type="ECO:0000256" key="3">
    <source>
        <dbReference type="ARBA" id="ARBA00023015"/>
    </source>
</evidence>
<gene>
    <name evidence="7 9" type="ORF">P152DRAFT_457094</name>
</gene>
<feature type="compositionally biased region" description="Basic and acidic residues" evidence="6">
    <location>
        <begin position="101"/>
        <end position="129"/>
    </location>
</feature>
<accession>A0A6G1G6T6</accession>
<dbReference type="GO" id="GO:0006357">
    <property type="term" value="P:regulation of transcription by RNA polymerase II"/>
    <property type="evidence" value="ECO:0007669"/>
    <property type="project" value="TreeGrafter"/>
</dbReference>
<feature type="compositionally biased region" description="Polar residues" evidence="6">
    <location>
        <begin position="414"/>
        <end position="437"/>
    </location>
</feature>
<keyword evidence="4" id="KW-0804">Transcription</keyword>
<comment type="similarity">
    <text evidence="2">Belongs to the NGG1 family.</text>
</comment>
<proteinExistence type="inferred from homology"/>
<dbReference type="Pfam" id="PF10198">
    <property type="entry name" value="Ada3"/>
    <property type="match status" value="1"/>
</dbReference>